<comment type="caution">
    <text evidence="2">The sequence shown here is derived from an EMBL/GenBank/DDBJ whole genome shotgun (WGS) entry which is preliminary data.</text>
</comment>
<evidence type="ECO:0000256" key="1">
    <source>
        <dbReference type="SAM" id="MobiDB-lite"/>
    </source>
</evidence>
<gene>
    <name evidence="2" type="ORF">EJ04DRAFT_562569</name>
</gene>
<organism evidence="2 3">
    <name type="scientific">Polyplosphaeria fusca</name>
    <dbReference type="NCBI Taxonomy" id="682080"/>
    <lineage>
        <taxon>Eukaryota</taxon>
        <taxon>Fungi</taxon>
        <taxon>Dikarya</taxon>
        <taxon>Ascomycota</taxon>
        <taxon>Pezizomycotina</taxon>
        <taxon>Dothideomycetes</taxon>
        <taxon>Pleosporomycetidae</taxon>
        <taxon>Pleosporales</taxon>
        <taxon>Tetraplosphaeriaceae</taxon>
        <taxon>Polyplosphaeria</taxon>
    </lineage>
</organism>
<accession>A0A9P4R1D1</accession>
<dbReference type="AlphaFoldDB" id="A0A9P4R1D1"/>
<keyword evidence="3" id="KW-1185">Reference proteome</keyword>
<proteinExistence type="predicted"/>
<dbReference type="OrthoDB" id="3786931at2759"/>
<protein>
    <submittedName>
        <fullName evidence="2">Uncharacterized protein</fullName>
    </submittedName>
</protein>
<feature type="region of interest" description="Disordered" evidence="1">
    <location>
        <begin position="540"/>
        <end position="568"/>
    </location>
</feature>
<sequence length="568" mass="63728">MTSSQLRKAPPAALKGLSMPTTRALKSYDELSDADMKDLIRILGKYPSNPSADREKRYWANVKQEISALPSQLRCSGAHRCTFCLRISMAEDKDGRVKTGELCNRHHGLSHELMYDIWDWVRWEFDGAIGPFLYPIIVRAGLPSQQELRMRVLENVCKMWHKDFDIRDMAPDGREPLQPGNIGDGVYIDDFPYQYNECPACLLARIGSDQAVLEALYAGMVGRFSDKKLARKHTKPVSKRLRWVRYWLKQFDNGERAADKAWDFGMELKRVRAAYKTHVHRSTRFDFYGRKEKEAGGYPPEGVPSGRESDINFDISSLFSPYGAYDGEPSPFEDPARFSYEQTPTPSVRAASTRNSHYSSSIGVDLSEPFIPPSSRAHSTRHRAPSTILSHSTIDHPVDLSDPFTYCTDQPPSASSIYLNRSTMDHPVNPPRPPLVHSVFSIATSASGSSIGTEPLPIISPISESMGSVPSAKSRTHLHPYSSVGSHRAQFEYIWDSKAGPSRSSSICTAMPKPDRRSMYSGFGTATFDEKLYGKRESVVSRSMNKGTGKQDDRNTIASKSTRWGDLY</sequence>
<dbReference type="Proteomes" id="UP000799444">
    <property type="component" value="Unassembled WGS sequence"/>
</dbReference>
<name>A0A9P4R1D1_9PLEO</name>
<dbReference type="EMBL" id="ML996126">
    <property type="protein sequence ID" value="KAF2736325.1"/>
    <property type="molecule type" value="Genomic_DNA"/>
</dbReference>
<reference evidence="2" key="1">
    <citation type="journal article" date="2020" name="Stud. Mycol.">
        <title>101 Dothideomycetes genomes: a test case for predicting lifestyles and emergence of pathogens.</title>
        <authorList>
            <person name="Haridas S."/>
            <person name="Albert R."/>
            <person name="Binder M."/>
            <person name="Bloem J."/>
            <person name="Labutti K."/>
            <person name="Salamov A."/>
            <person name="Andreopoulos B."/>
            <person name="Baker S."/>
            <person name="Barry K."/>
            <person name="Bills G."/>
            <person name="Bluhm B."/>
            <person name="Cannon C."/>
            <person name="Castanera R."/>
            <person name="Culley D."/>
            <person name="Daum C."/>
            <person name="Ezra D."/>
            <person name="Gonzalez J."/>
            <person name="Henrissat B."/>
            <person name="Kuo A."/>
            <person name="Liang C."/>
            <person name="Lipzen A."/>
            <person name="Lutzoni F."/>
            <person name="Magnuson J."/>
            <person name="Mondo S."/>
            <person name="Nolan M."/>
            <person name="Ohm R."/>
            <person name="Pangilinan J."/>
            <person name="Park H.-J."/>
            <person name="Ramirez L."/>
            <person name="Alfaro M."/>
            <person name="Sun H."/>
            <person name="Tritt A."/>
            <person name="Yoshinaga Y."/>
            <person name="Zwiers L.-H."/>
            <person name="Turgeon B."/>
            <person name="Goodwin S."/>
            <person name="Spatafora J."/>
            <person name="Crous P."/>
            <person name="Grigoriev I."/>
        </authorList>
    </citation>
    <scope>NUCLEOTIDE SEQUENCE</scope>
    <source>
        <strain evidence="2">CBS 125425</strain>
    </source>
</reference>
<evidence type="ECO:0000313" key="2">
    <source>
        <dbReference type="EMBL" id="KAF2736325.1"/>
    </source>
</evidence>
<evidence type="ECO:0000313" key="3">
    <source>
        <dbReference type="Proteomes" id="UP000799444"/>
    </source>
</evidence>